<gene>
    <name evidence="2" type="ORF">J34TS1_15820</name>
</gene>
<dbReference type="Gene3D" id="1.10.3210.10">
    <property type="entry name" value="Hypothetical protein af1432"/>
    <property type="match status" value="1"/>
</dbReference>
<accession>A0A919Y8Y6</accession>
<organism evidence="2 3">
    <name type="scientific">Paenibacillus azoreducens</name>
    <dbReference type="NCBI Taxonomy" id="116718"/>
    <lineage>
        <taxon>Bacteria</taxon>
        <taxon>Bacillati</taxon>
        <taxon>Bacillota</taxon>
        <taxon>Bacilli</taxon>
        <taxon>Bacillales</taxon>
        <taxon>Paenibacillaceae</taxon>
        <taxon>Paenibacillus</taxon>
    </lineage>
</organism>
<dbReference type="EMBL" id="BORT01000005">
    <property type="protein sequence ID" value="GIO46817.1"/>
    <property type="molecule type" value="Genomic_DNA"/>
</dbReference>
<dbReference type="InterPro" id="IPR003607">
    <property type="entry name" value="HD/PDEase_dom"/>
</dbReference>
<keyword evidence="3" id="KW-1185">Reference proteome</keyword>
<reference evidence="2 3" key="1">
    <citation type="submission" date="2021-03" db="EMBL/GenBank/DDBJ databases">
        <title>Antimicrobial resistance genes in bacteria isolated from Japanese honey, and their potential for conferring macrolide and lincosamide resistance in the American foulbrood pathogen Paenibacillus larvae.</title>
        <authorList>
            <person name="Okamoto M."/>
            <person name="Kumagai M."/>
            <person name="Kanamori H."/>
            <person name="Takamatsu D."/>
        </authorList>
    </citation>
    <scope>NUCLEOTIDE SEQUENCE [LARGE SCALE GENOMIC DNA]</scope>
    <source>
        <strain evidence="2 3">J34TS1</strain>
    </source>
</reference>
<dbReference type="InterPro" id="IPR006674">
    <property type="entry name" value="HD_domain"/>
</dbReference>
<dbReference type="Proteomes" id="UP000682811">
    <property type="component" value="Unassembled WGS sequence"/>
</dbReference>
<evidence type="ECO:0000313" key="2">
    <source>
        <dbReference type="EMBL" id="GIO46817.1"/>
    </source>
</evidence>
<dbReference type="AlphaFoldDB" id="A0A919Y8Y6"/>
<dbReference type="SUPFAM" id="SSF109604">
    <property type="entry name" value="HD-domain/PDEase-like"/>
    <property type="match status" value="1"/>
</dbReference>
<proteinExistence type="predicted"/>
<name>A0A919Y8Y6_9BACL</name>
<comment type="caution">
    <text evidence="2">The sequence shown here is derived from an EMBL/GenBank/DDBJ whole genome shotgun (WGS) entry which is preliminary data.</text>
</comment>
<dbReference type="GO" id="GO:0008832">
    <property type="term" value="F:dGTPase activity"/>
    <property type="evidence" value="ECO:0007669"/>
    <property type="project" value="TreeGrafter"/>
</dbReference>
<dbReference type="PANTHER" id="PTHR11373:SF4">
    <property type="entry name" value="DEOXYNUCLEOSIDE TRIPHOSPHATE TRIPHOSPHOHYDROLASE SAMHD1"/>
    <property type="match status" value="1"/>
</dbReference>
<dbReference type="InterPro" id="IPR045509">
    <property type="entry name" value="HD_assoc_2"/>
</dbReference>
<evidence type="ECO:0000313" key="3">
    <source>
        <dbReference type="Proteomes" id="UP000682811"/>
    </source>
</evidence>
<dbReference type="Pfam" id="PF19276">
    <property type="entry name" value="HD_assoc_2"/>
    <property type="match status" value="1"/>
</dbReference>
<dbReference type="InterPro" id="IPR050135">
    <property type="entry name" value="dGTPase-like"/>
</dbReference>
<sequence length="439" mass="50737">MKTIRDPIHNIVQFDKNNDKLLLDLIDTQEFQRLRHIKQLGLASFTYPGAEHTRFAHSLGVTHLMKRFIDKICSLKEDRFIPYIKEIGEHRSLALSAALLHDIGHGPFSHALEKTTGVRHEKWTIAIIQGDTEVNSVLKKYGINPQEVVDVIQRTHPSKAVVKLLSSQLDTDRIDYLLRDSKMTGAGYGTFDLEWMINVLTIGEHNGEIEVGLDIDKGISIAEDFVMARYYMYTNVYFHKTTRSAELLIDKIFSRALELYNEGNIDLPDDLVSILTRKGQLHETVANYINLTDNTIWHFVNIWTNHNDIILNDLSSRLNKRRFFKSINSSELDPLEYWKRVIEISNKYGISREYYFLRDEAKSSSYKDSYLIQTPKIGEEGIEREASEQIVLFDKNGNGTELSYISDIVNGLRNKKISIERYFVPDEYKNEIIGGYQHV</sequence>
<feature type="domain" description="HD/PDEase" evidence="1">
    <location>
        <begin position="50"/>
        <end position="186"/>
    </location>
</feature>
<protein>
    <submittedName>
        <fullName evidence="2">Phosphohydrolase</fullName>
    </submittedName>
</protein>
<evidence type="ECO:0000259" key="1">
    <source>
        <dbReference type="SMART" id="SM00471"/>
    </source>
</evidence>
<dbReference type="PANTHER" id="PTHR11373">
    <property type="entry name" value="DEOXYNUCLEOSIDE TRIPHOSPHATE TRIPHOSPHOHYDROLASE"/>
    <property type="match status" value="1"/>
</dbReference>
<dbReference type="SMART" id="SM00471">
    <property type="entry name" value="HDc"/>
    <property type="match status" value="1"/>
</dbReference>
<dbReference type="RefSeq" id="WP_212977783.1">
    <property type="nucleotide sequence ID" value="NZ_AP025343.1"/>
</dbReference>
<dbReference type="GO" id="GO:0006203">
    <property type="term" value="P:dGTP catabolic process"/>
    <property type="evidence" value="ECO:0007669"/>
    <property type="project" value="TreeGrafter"/>
</dbReference>
<dbReference type="Pfam" id="PF01966">
    <property type="entry name" value="HD"/>
    <property type="match status" value="1"/>
</dbReference>
<dbReference type="CDD" id="cd00077">
    <property type="entry name" value="HDc"/>
    <property type="match status" value="1"/>
</dbReference>